<dbReference type="STRING" id="573729.G2QNC2"/>
<dbReference type="InterPro" id="IPR012338">
    <property type="entry name" value="Beta-lactam/transpept-like"/>
</dbReference>
<dbReference type="InterPro" id="IPR050789">
    <property type="entry name" value="Diverse_Enzym_Activities"/>
</dbReference>
<dbReference type="GO" id="GO:0016787">
    <property type="term" value="F:hydrolase activity"/>
    <property type="evidence" value="ECO:0007669"/>
    <property type="project" value="UniProtKB-KW"/>
</dbReference>
<dbReference type="MEROPS" id="S12.950"/>
<dbReference type="Gene3D" id="3.40.710.10">
    <property type="entry name" value="DD-peptidase/beta-lactamase superfamily"/>
    <property type="match status" value="1"/>
</dbReference>
<dbReference type="SUPFAM" id="SSF56601">
    <property type="entry name" value="beta-lactamase/transpeptidase-like"/>
    <property type="match status" value="1"/>
</dbReference>
<dbReference type="Proteomes" id="UP000007322">
    <property type="component" value="Chromosome 7"/>
</dbReference>
<accession>G2QNC2</accession>
<dbReference type="AlphaFoldDB" id="G2QNC2"/>
<sequence>MTTEFEARLKKAVDERLIPNAVVLARDKSGKIDYSFSYGPTTLDPDATPAQISPDSMFSMFSMTKLITSICALKLVEEGVVGLDEDVSKHLEALAAQPVLTGFDDATGQPTYKDRTRPITLRRLLTHSAGTGYILMDDRLRRWAEATGRPVPVPLRRGGGSTVDTRFNYPLLFEPGESWAYGSGLDWAGRLVEKLSGVPLDDFAYQNVLEPVGVPRGAMTFHPLRFASRSSPPDETLVGTASRDPGSGKVVAFLPTEEQHYGEQHDAFGGEGLFGGAGQYLKVLHSILADDGKILKPQTAKYLFEPLLEPAAREALNLALHATDWAVGVIPKGVDYDWSAGGLLSTGGDGLGHRNKGFLQWSGMLNMSWFIDREAGVCGVFGTQLLPVNDAKVKELTKEFEDAIYSRL</sequence>
<evidence type="ECO:0000256" key="2">
    <source>
        <dbReference type="ARBA" id="ARBA00022801"/>
    </source>
</evidence>
<dbReference type="OMA" id="GMFNSSW"/>
<dbReference type="PANTHER" id="PTHR43283">
    <property type="entry name" value="BETA-LACTAMASE-RELATED"/>
    <property type="match status" value="1"/>
</dbReference>
<comment type="similarity">
    <text evidence="1">Belongs to the class-A beta-lactamase family.</text>
</comment>
<feature type="domain" description="Beta-lactamase-related" evidence="3">
    <location>
        <begin position="9"/>
        <end position="388"/>
    </location>
</feature>
<dbReference type="OrthoDB" id="428260at2759"/>
<dbReference type="RefSeq" id="XP_003667240.1">
    <property type="nucleotide sequence ID" value="XM_003667192.1"/>
</dbReference>
<organism evidence="4 5">
    <name type="scientific">Thermothelomyces thermophilus (strain ATCC 42464 / BCRC 31852 / DSM 1799)</name>
    <name type="common">Sporotrichum thermophile</name>
    <dbReference type="NCBI Taxonomy" id="573729"/>
    <lineage>
        <taxon>Eukaryota</taxon>
        <taxon>Fungi</taxon>
        <taxon>Dikarya</taxon>
        <taxon>Ascomycota</taxon>
        <taxon>Pezizomycotina</taxon>
        <taxon>Sordariomycetes</taxon>
        <taxon>Sordariomycetidae</taxon>
        <taxon>Sordariales</taxon>
        <taxon>Chaetomiaceae</taxon>
        <taxon>Thermothelomyces</taxon>
    </lineage>
</organism>
<gene>
    <name evidence="4" type="ORF">MYCTH_2072388</name>
</gene>
<evidence type="ECO:0000313" key="4">
    <source>
        <dbReference type="EMBL" id="AEO61995.1"/>
    </source>
</evidence>
<dbReference type="EMBL" id="CP003008">
    <property type="protein sequence ID" value="AEO61995.1"/>
    <property type="molecule type" value="Genomic_DNA"/>
</dbReference>
<reference evidence="4 5" key="1">
    <citation type="journal article" date="2011" name="Nat. Biotechnol.">
        <title>Comparative genomic analysis of the thermophilic biomass-degrading fungi Myceliophthora thermophila and Thielavia terrestris.</title>
        <authorList>
            <person name="Berka R.M."/>
            <person name="Grigoriev I.V."/>
            <person name="Otillar R."/>
            <person name="Salamov A."/>
            <person name="Grimwood J."/>
            <person name="Reid I."/>
            <person name="Ishmael N."/>
            <person name="John T."/>
            <person name="Darmond C."/>
            <person name="Moisan M.-C."/>
            <person name="Henrissat B."/>
            <person name="Coutinho P.M."/>
            <person name="Lombard V."/>
            <person name="Natvig D.O."/>
            <person name="Lindquist E."/>
            <person name="Schmutz J."/>
            <person name="Lucas S."/>
            <person name="Harris P."/>
            <person name="Powlowski J."/>
            <person name="Bellemare A."/>
            <person name="Taylor D."/>
            <person name="Butler G."/>
            <person name="de Vries R.P."/>
            <person name="Allijn I.E."/>
            <person name="van den Brink J."/>
            <person name="Ushinsky S."/>
            <person name="Storms R."/>
            <person name="Powell A.J."/>
            <person name="Paulsen I.T."/>
            <person name="Elbourne L.D.H."/>
            <person name="Baker S.E."/>
            <person name="Magnuson J."/>
            <person name="LaBoissiere S."/>
            <person name="Clutterbuck A.J."/>
            <person name="Martinez D."/>
            <person name="Wogulis M."/>
            <person name="de Leon A.L."/>
            <person name="Rey M.W."/>
            <person name="Tsang A."/>
        </authorList>
    </citation>
    <scope>NUCLEOTIDE SEQUENCE [LARGE SCALE GENOMIC DNA]</scope>
    <source>
        <strain evidence="5">ATCC 42464 / BCRC 31852 / DSM 1799</strain>
    </source>
</reference>
<dbReference type="GeneID" id="11509791"/>
<dbReference type="eggNOG" id="ENOG502S4UR">
    <property type="taxonomic scope" value="Eukaryota"/>
</dbReference>
<dbReference type="KEGG" id="mtm:MYCTH_2072388"/>
<proteinExistence type="inferred from homology"/>
<dbReference type="PANTHER" id="PTHR43283:SF17">
    <property type="entry name" value="(LOVD), PUTATIVE (AFU_ORTHOLOGUE AFUA_5G00920)-RELATED"/>
    <property type="match status" value="1"/>
</dbReference>
<evidence type="ECO:0000256" key="1">
    <source>
        <dbReference type="ARBA" id="ARBA00009009"/>
    </source>
</evidence>
<dbReference type="InterPro" id="IPR001466">
    <property type="entry name" value="Beta-lactam-related"/>
</dbReference>
<protein>
    <recommendedName>
        <fullName evidence="3">Beta-lactamase-related domain-containing protein</fullName>
    </recommendedName>
</protein>
<keyword evidence="5" id="KW-1185">Reference proteome</keyword>
<dbReference type="VEuPathDB" id="FungiDB:MYCTH_2072388"/>
<keyword evidence="2" id="KW-0378">Hydrolase</keyword>
<name>G2QNC2_THET4</name>
<dbReference type="Pfam" id="PF00144">
    <property type="entry name" value="Beta-lactamase"/>
    <property type="match status" value="1"/>
</dbReference>
<evidence type="ECO:0000313" key="5">
    <source>
        <dbReference type="Proteomes" id="UP000007322"/>
    </source>
</evidence>
<evidence type="ECO:0000259" key="3">
    <source>
        <dbReference type="Pfam" id="PF00144"/>
    </source>
</evidence>
<dbReference type="HOGENOM" id="CLU_020027_11_1_1"/>
<dbReference type="InParanoid" id="G2QNC2"/>